<evidence type="ECO:0000256" key="2">
    <source>
        <dbReference type="ARBA" id="ARBA00011738"/>
    </source>
</evidence>
<dbReference type="UniPathway" id="UPA00333">
    <property type="reaction ID" value="UER00454"/>
</dbReference>
<accession>A0A4Y9RR27</accession>
<gene>
    <name evidence="9 10" type="primary">kynB</name>
    <name evidence="10" type="ORF">E4L96_21065</name>
</gene>
<dbReference type="HAMAP" id="MF_01969">
    <property type="entry name" value="KynB"/>
    <property type="match status" value="1"/>
</dbReference>
<dbReference type="GO" id="GO:0008270">
    <property type="term" value="F:zinc ion binding"/>
    <property type="evidence" value="ECO:0007669"/>
    <property type="project" value="UniProtKB-UniRule"/>
</dbReference>
<evidence type="ECO:0000256" key="3">
    <source>
        <dbReference type="ARBA" id="ARBA00022723"/>
    </source>
</evidence>
<dbReference type="AlphaFoldDB" id="A0A4Y9RR27"/>
<keyword evidence="5 9" id="KW-0862">Zinc</keyword>
<proteinExistence type="inferred from homology"/>
<dbReference type="Pfam" id="PF04199">
    <property type="entry name" value="Cyclase"/>
    <property type="match status" value="1"/>
</dbReference>
<protein>
    <recommendedName>
        <fullName evidence="9">Kynurenine formamidase</fullName>
        <shortName evidence="9">KFA</shortName>
        <shortName evidence="9">KFase</shortName>
        <ecNumber evidence="9">3.5.1.9</ecNumber>
    </recommendedName>
    <alternativeName>
        <fullName evidence="9">Arylformamidase</fullName>
    </alternativeName>
    <alternativeName>
        <fullName evidence="9">N-formylkynurenine formamidase</fullName>
        <shortName evidence="9">FKF</shortName>
    </alternativeName>
</protein>
<keyword evidence="11" id="KW-1185">Reference proteome</keyword>
<comment type="pathway">
    <text evidence="8 9">Amino-acid degradation; L-tryptophan degradation via kynurenine pathway; L-kynurenine from L-tryptophan: step 2/2.</text>
</comment>
<keyword evidence="3 9" id="KW-0479">Metal-binding</keyword>
<comment type="similarity">
    <text evidence="9">Belongs to the Cyclase 1 superfamily. KynB family.</text>
</comment>
<dbReference type="PANTHER" id="PTHR31118">
    <property type="entry name" value="CYCLASE-LIKE PROTEIN 2"/>
    <property type="match status" value="1"/>
</dbReference>
<dbReference type="GO" id="GO:0004328">
    <property type="term" value="F:formamidase activity"/>
    <property type="evidence" value="ECO:0007669"/>
    <property type="project" value="InterPro"/>
</dbReference>
<evidence type="ECO:0000256" key="4">
    <source>
        <dbReference type="ARBA" id="ARBA00022801"/>
    </source>
</evidence>
<organism evidence="10 11">
    <name type="scientific">Zemynaea arenosa</name>
    <dbReference type="NCBI Taxonomy" id="2561931"/>
    <lineage>
        <taxon>Bacteria</taxon>
        <taxon>Pseudomonadati</taxon>
        <taxon>Pseudomonadota</taxon>
        <taxon>Betaproteobacteria</taxon>
        <taxon>Burkholderiales</taxon>
        <taxon>Oxalobacteraceae</taxon>
        <taxon>Telluria group</taxon>
        <taxon>Zemynaea</taxon>
    </lineage>
</organism>
<reference evidence="10 11" key="1">
    <citation type="submission" date="2019-03" db="EMBL/GenBank/DDBJ databases">
        <title>Draft Genome Sequence of Massilia arenosa sp. nov., a Novel Massilia Species Isolated from a Sandy-loam Maize Soil.</title>
        <authorList>
            <person name="Raths R."/>
            <person name="Peta V."/>
            <person name="Bucking H."/>
        </authorList>
    </citation>
    <scope>NUCLEOTIDE SEQUENCE [LARGE SCALE GENOMIC DNA]</scope>
    <source>
        <strain evidence="10 11">MC02</strain>
    </source>
</reference>
<evidence type="ECO:0000313" key="10">
    <source>
        <dbReference type="EMBL" id="TFW11544.1"/>
    </source>
</evidence>
<feature type="binding site" evidence="9">
    <location>
        <position position="50"/>
    </location>
    <ligand>
        <name>Zn(2+)</name>
        <dbReference type="ChEBI" id="CHEBI:29105"/>
        <label>1</label>
    </ligand>
</feature>
<feature type="binding site" evidence="9">
    <location>
        <position position="56"/>
    </location>
    <ligand>
        <name>Zn(2+)</name>
        <dbReference type="ChEBI" id="CHEBI:29105"/>
        <label>1</label>
    </ligand>
</feature>
<comment type="subunit">
    <text evidence="2 9">Homodimer.</text>
</comment>
<feature type="binding site" evidence="9">
    <location>
        <position position="56"/>
    </location>
    <ligand>
        <name>Zn(2+)</name>
        <dbReference type="ChEBI" id="CHEBI:29105"/>
        <label>2</label>
    </ligand>
</feature>
<evidence type="ECO:0000256" key="5">
    <source>
        <dbReference type="ARBA" id="ARBA00022833"/>
    </source>
</evidence>
<dbReference type="OrthoDB" id="9796085at2"/>
<dbReference type="Proteomes" id="UP000298438">
    <property type="component" value="Unassembled WGS sequence"/>
</dbReference>
<dbReference type="GO" id="GO:0004061">
    <property type="term" value="F:arylformamidase activity"/>
    <property type="evidence" value="ECO:0007669"/>
    <property type="project" value="UniProtKB-UniRule"/>
</dbReference>
<comment type="function">
    <text evidence="1 9">Catalyzes the hydrolysis of N-formyl-L-kynurenine to L-kynurenine, the second step in the kynurenine pathway of tryptophan degradation.</text>
</comment>
<feature type="binding site" evidence="9">
    <location>
        <position position="20"/>
    </location>
    <ligand>
        <name>substrate</name>
    </ligand>
</feature>
<comment type="catalytic activity">
    <reaction evidence="7 9">
        <text>N-formyl-L-kynurenine + H2O = L-kynurenine + formate + H(+)</text>
        <dbReference type="Rhea" id="RHEA:13009"/>
        <dbReference type="ChEBI" id="CHEBI:15377"/>
        <dbReference type="ChEBI" id="CHEBI:15378"/>
        <dbReference type="ChEBI" id="CHEBI:15740"/>
        <dbReference type="ChEBI" id="CHEBI:57959"/>
        <dbReference type="ChEBI" id="CHEBI:58629"/>
        <dbReference type="EC" id="3.5.1.9"/>
    </reaction>
</comment>
<evidence type="ECO:0000256" key="7">
    <source>
        <dbReference type="ARBA" id="ARBA00048496"/>
    </source>
</evidence>
<feature type="active site" description="Proton donor/acceptor" evidence="9">
    <location>
        <position position="60"/>
    </location>
</feature>
<evidence type="ECO:0000256" key="1">
    <source>
        <dbReference type="ARBA" id="ARBA00002204"/>
    </source>
</evidence>
<dbReference type="Gene3D" id="3.50.30.50">
    <property type="entry name" value="Putative cyclase"/>
    <property type="match status" value="1"/>
</dbReference>
<dbReference type="EC" id="3.5.1.9" evidence="9"/>
<evidence type="ECO:0000256" key="6">
    <source>
        <dbReference type="ARBA" id="ARBA00023079"/>
    </source>
</evidence>
<evidence type="ECO:0000313" key="11">
    <source>
        <dbReference type="Proteomes" id="UP000298438"/>
    </source>
</evidence>
<feature type="binding site" evidence="9">
    <location>
        <position position="161"/>
    </location>
    <ligand>
        <name>Zn(2+)</name>
        <dbReference type="ChEBI" id="CHEBI:29105"/>
        <label>2</label>
    </ligand>
</feature>
<sequence length="222" mass="23595">MQRKILWDISPTISAGIPVWPGDTPFQAAATWEIKDGCPVHVSRMTMTTHLGAHTDAPCHYDPSGAAIDQVDLYRYIGPCRVVHCIGTALVQPEHFTGKLDGVPARVIVRTYERAPQQDWDAAFPAIAPATIALLASRGVQLIGTDAASLDPQDSKTLDAHHAVRTHGMSILEGVVLDDVPEGDYELVALPLKLAGLDASPVRAILRALSASNAGPAAKDSA</sequence>
<dbReference type="InterPro" id="IPR007325">
    <property type="entry name" value="KFase/CYL"/>
</dbReference>
<dbReference type="FunFam" id="3.50.30.50:FF:000001">
    <property type="entry name" value="Kynurenine formamidase"/>
    <property type="match status" value="1"/>
</dbReference>
<feature type="binding site" evidence="9">
    <location>
        <position position="54"/>
    </location>
    <ligand>
        <name>Zn(2+)</name>
        <dbReference type="ChEBI" id="CHEBI:29105"/>
        <label>1</label>
    </ligand>
</feature>
<feature type="binding site" evidence="9">
    <location>
        <position position="173"/>
    </location>
    <ligand>
        <name>Zn(2+)</name>
        <dbReference type="ChEBI" id="CHEBI:29105"/>
        <label>1</label>
    </ligand>
</feature>
<dbReference type="InterPro" id="IPR037175">
    <property type="entry name" value="KFase_sf"/>
</dbReference>
<evidence type="ECO:0000256" key="9">
    <source>
        <dbReference type="HAMAP-Rule" id="MF_01969"/>
    </source>
</evidence>
<dbReference type="GO" id="GO:0019441">
    <property type="term" value="P:L-tryptophan catabolic process to kynurenine"/>
    <property type="evidence" value="ECO:0007669"/>
    <property type="project" value="UniProtKB-UniRule"/>
</dbReference>
<feature type="binding site" evidence="9">
    <location>
        <position position="173"/>
    </location>
    <ligand>
        <name>Zn(2+)</name>
        <dbReference type="ChEBI" id="CHEBI:29105"/>
        <label>2</label>
    </ligand>
</feature>
<dbReference type="RefSeq" id="WP_135209180.1">
    <property type="nucleotide sequence ID" value="NZ_SPVF01000257.1"/>
</dbReference>
<dbReference type="InterPro" id="IPR017484">
    <property type="entry name" value="Kynurenine_formamidase_bac"/>
</dbReference>
<comment type="cofactor">
    <cofactor evidence="9">
        <name>Zn(2+)</name>
        <dbReference type="ChEBI" id="CHEBI:29105"/>
    </cofactor>
    <text evidence="9">Binds 2 zinc ions per subunit.</text>
</comment>
<comment type="caution">
    <text evidence="10">The sequence shown here is derived from an EMBL/GenBank/DDBJ whole genome shotgun (WGS) entry which is preliminary data.</text>
</comment>
<dbReference type="SUPFAM" id="SSF102198">
    <property type="entry name" value="Putative cyclase"/>
    <property type="match status" value="1"/>
</dbReference>
<keyword evidence="6 9" id="KW-0823">Tryptophan catabolism</keyword>
<dbReference type="NCBIfam" id="TIGR03035">
    <property type="entry name" value="trp_arylform"/>
    <property type="match status" value="1"/>
</dbReference>
<name>A0A4Y9RR27_9BURK</name>
<dbReference type="EMBL" id="SPVF01000257">
    <property type="protein sequence ID" value="TFW11544.1"/>
    <property type="molecule type" value="Genomic_DNA"/>
</dbReference>
<evidence type="ECO:0000256" key="8">
    <source>
        <dbReference type="ARBA" id="ARBA00060547"/>
    </source>
</evidence>
<keyword evidence="4 9" id="KW-0378">Hydrolase</keyword>
<dbReference type="PANTHER" id="PTHR31118:SF32">
    <property type="entry name" value="KYNURENINE FORMAMIDASE"/>
    <property type="match status" value="1"/>
</dbReference>